<organism evidence="8 9">
    <name type="scientific">Rhizobium subbaraonis</name>
    <dbReference type="NCBI Taxonomy" id="908946"/>
    <lineage>
        <taxon>Bacteria</taxon>
        <taxon>Pseudomonadati</taxon>
        <taxon>Pseudomonadota</taxon>
        <taxon>Alphaproteobacteria</taxon>
        <taxon>Hyphomicrobiales</taxon>
        <taxon>Rhizobiaceae</taxon>
        <taxon>Rhizobium/Agrobacterium group</taxon>
        <taxon>Rhizobium</taxon>
    </lineage>
</organism>
<dbReference type="OrthoDB" id="9815357at2"/>
<dbReference type="InterPro" id="IPR027385">
    <property type="entry name" value="Beta-barrel_OMP"/>
</dbReference>
<dbReference type="AlphaFoldDB" id="A0A285UF72"/>
<feature type="signal peptide" evidence="6">
    <location>
        <begin position="1"/>
        <end position="23"/>
    </location>
</feature>
<dbReference type="InterPro" id="IPR051692">
    <property type="entry name" value="OMP-like"/>
</dbReference>
<keyword evidence="9" id="KW-1185">Reference proteome</keyword>
<reference evidence="8 9" key="1">
    <citation type="submission" date="2017-08" db="EMBL/GenBank/DDBJ databases">
        <authorList>
            <person name="de Groot N.N."/>
        </authorList>
    </citation>
    <scope>NUCLEOTIDE SEQUENCE [LARGE SCALE GENOMIC DNA]</scope>
    <source>
        <strain evidence="8 9">JC85</strain>
    </source>
</reference>
<dbReference type="Gene3D" id="2.40.160.20">
    <property type="match status" value="1"/>
</dbReference>
<dbReference type="EMBL" id="OBQD01000007">
    <property type="protein sequence ID" value="SOC40327.1"/>
    <property type="molecule type" value="Genomic_DNA"/>
</dbReference>
<dbReference type="PANTHER" id="PTHR34001:SF3">
    <property type="entry name" value="BLL7405 PROTEIN"/>
    <property type="match status" value="1"/>
</dbReference>
<feature type="domain" description="Outer membrane protein beta-barrel" evidence="7">
    <location>
        <begin position="25"/>
        <end position="219"/>
    </location>
</feature>
<accession>A0A285UF72</accession>
<name>A0A285UF72_9HYPH</name>
<evidence type="ECO:0000256" key="3">
    <source>
        <dbReference type="ARBA" id="ARBA00023136"/>
    </source>
</evidence>
<keyword evidence="3" id="KW-0472">Membrane</keyword>
<dbReference type="GO" id="GO:0009279">
    <property type="term" value="C:cell outer membrane"/>
    <property type="evidence" value="ECO:0007669"/>
    <property type="project" value="UniProtKB-SubCell"/>
</dbReference>
<comment type="subcellular location">
    <subcellularLocation>
        <location evidence="1">Cell outer membrane</location>
    </subcellularLocation>
</comment>
<dbReference type="InterPro" id="IPR011250">
    <property type="entry name" value="OMP/PagP_B-barrel"/>
</dbReference>
<keyword evidence="4" id="KW-0998">Cell outer membrane</keyword>
<evidence type="ECO:0000256" key="1">
    <source>
        <dbReference type="ARBA" id="ARBA00004442"/>
    </source>
</evidence>
<evidence type="ECO:0000259" key="7">
    <source>
        <dbReference type="Pfam" id="PF13505"/>
    </source>
</evidence>
<evidence type="ECO:0000256" key="4">
    <source>
        <dbReference type="ARBA" id="ARBA00023237"/>
    </source>
</evidence>
<evidence type="ECO:0000256" key="6">
    <source>
        <dbReference type="SAM" id="SignalP"/>
    </source>
</evidence>
<dbReference type="RefSeq" id="WP_097139688.1">
    <property type="nucleotide sequence ID" value="NZ_OBQD01000007.1"/>
</dbReference>
<dbReference type="PANTHER" id="PTHR34001">
    <property type="entry name" value="BLL7405 PROTEIN"/>
    <property type="match status" value="1"/>
</dbReference>
<keyword evidence="2 6" id="KW-0732">Signal</keyword>
<proteinExistence type="inferred from homology"/>
<dbReference type="Proteomes" id="UP000219167">
    <property type="component" value="Unassembled WGS sequence"/>
</dbReference>
<evidence type="ECO:0000313" key="9">
    <source>
        <dbReference type="Proteomes" id="UP000219167"/>
    </source>
</evidence>
<evidence type="ECO:0000313" key="8">
    <source>
        <dbReference type="EMBL" id="SOC40327.1"/>
    </source>
</evidence>
<protein>
    <submittedName>
        <fullName evidence="8">Outer membrane immunogenic protein</fullName>
    </submittedName>
</protein>
<gene>
    <name evidence="8" type="ORF">SAMN05892877_107135</name>
</gene>
<evidence type="ECO:0000256" key="5">
    <source>
        <dbReference type="ARBA" id="ARBA00038306"/>
    </source>
</evidence>
<dbReference type="Pfam" id="PF13505">
    <property type="entry name" value="OMP_b-brl"/>
    <property type="match status" value="1"/>
</dbReference>
<sequence length="219" mass="23442">MRSFAIGAAALLTAATAGGAARAADLAPTEPPVAPVIEEVSGIYDWNGFYVGAMTGYGWTDAETKDAGFSSSPGLDGWALGGYTGYNYQTGPWVLGVEGDVKYDWNEDKFDLGGIPMDLQTDWGGSLRARVGYAIDRTLIYGTGGYAFTNAELRDRDTGDSESKTFNGWTIGAGLEHAFTDNLIGRAEYRYTDYGNKDLLGVDTDLSSNSLMLGVGWKF</sequence>
<evidence type="ECO:0000256" key="2">
    <source>
        <dbReference type="ARBA" id="ARBA00022729"/>
    </source>
</evidence>
<dbReference type="SUPFAM" id="SSF56925">
    <property type="entry name" value="OMPA-like"/>
    <property type="match status" value="1"/>
</dbReference>
<comment type="similarity">
    <text evidence="5">Belongs to the Omp25/RopB family.</text>
</comment>
<feature type="chain" id="PRO_5013103484" evidence="6">
    <location>
        <begin position="24"/>
        <end position="219"/>
    </location>
</feature>